<name>A0A090IHS8_9GAMM</name>
<accession>A0A090IHS8</accession>
<sequence length="152" mass="16122">MNINRYSILAIVGGGLLALMININSQLALETSAINASWVAHGLGSLLAFLLYHIAKRAIESPTSLMKGHVPKLYYLGGFPGAFTVILASITVNSVIGLSGTLALGLIGQLVCSIFCETLGLFGLEKSKFTLIELLPVSLVVFGSILIISLRY</sequence>
<gene>
    <name evidence="1" type="ORF">NVI5450_3452</name>
</gene>
<dbReference type="RefSeq" id="WP_045110838.1">
    <property type="nucleotide sequence ID" value="NZ_CAWRBC010000033.1"/>
</dbReference>
<dbReference type="HOGENOM" id="CLU_068878_5_0_6"/>
<dbReference type="GO" id="GO:0005886">
    <property type="term" value="C:plasma membrane"/>
    <property type="evidence" value="ECO:0007669"/>
    <property type="project" value="TreeGrafter"/>
</dbReference>
<dbReference type="EMBL" id="FPLD01000096">
    <property type="protein sequence ID" value="SGZ09406.1"/>
    <property type="molecule type" value="Genomic_DNA"/>
</dbReference>
<organism evidence="1 2">
    <name type="scientific">Moritella viscosa</name>
    <dbReference type="NCBI Taxonomy" id="80854"/>
    <lineage>
        <taxon>Bacteria</taxon>
        <taxon>Pseudomonadati</taxon>
        <taxon>Pseudomonadota</taxon>
        <taxon>Gammaproteobacteria</taxon>
        <taxon>Alteromonadales</taxon>
        <taxon>Moritellaceae</taxon>
        <taxon>Moritella</taxon>
    </lineage>
</organism>
<dbReference type="KEGG" id="mvs:MVIS_2707"/>
<dbReference type="OrthoDB" id="4244824at2"/>
<dbReference type="PATRIC" id="fig|80854.5.peg.2877"/>
<proteinExistence type="predicted"/>
<evidence type="ECO:0000313" key="1">
    <source>
        <dbReference type="EMBL" id="SGZ09406.1"/>
    </source>
</evidence>
<protein>
    <submittedName>
        <fullName evidence="1">Uncharacterized protein</fullName>
    </submittedName>
</protein>
<dbReference type="STRING" id="80854.MVIS_2707"/>
<evidence type="ECO:0000313" key="2">
    <source>
        <dbReference type="Proteomes" id="UP000183794"/>
    </source>
</evidence>
<dbReference type="Proteomes" id="UP000183794">
    <property type="component" value="Unassembled WGS sequence"/>
</dbReference>
<dbReference type="Pfam" id="PF04657">
    <property type="entry name" value="DMT_YdcZ"/>
    <property type="match status" value="1"/>
</dbReference>
<dbReference type="AlphaFoldDB" id="A0A090IHS8"/>
<dbReference type="InterPro" id="IPR006750">
    <property type="entry name" value="YdcZ"/>
</dbReference>
<dbReference type="PANTHER" id="PTHR34821">
    <property type="entry name" value="INNER MEMBRANE PROTEIN YDCZ"/>
    <property type="match status" value="1"/>
</dbReference>
<reference evidence="1 2" key="1">
    <citation type="submission" date="2016-11" db="EMBL/GenBank/DDBJ databases">
        <authorList>
            <person name="Jaros S."/>
            <person name="Januszkiewicz K."/>
            <person name="Wedrychowicz H."/>
        </authorList>
    </citation>
    <scope>NUCLEOTIDE SEQUENCE [LARGE SCALE GENOMIC DNA]</scope>
    <source>
        <strain evidence="1">NVI 5450</strain>
    </source>
</reference>
<dbReference type="PANTHER" id="PTHR34821:SF2">
    <property type="entry name" value="INNER MEMBRANE PROTEIN YDCZ"/>
    <property type="match status" value="1"/>
</dbReference>